<dbReference type="SUPFAM" id="SSF55331">
    <property type="entry name" value="Tautomerase/MIF"/>
    <property type="match status" value="1"/>
</dbReference>
<reference evidence="6 7" key="1">
    <citation type="submission" date="2017-10" db="EMBL/GenBank/DDBJ databases">
        <title>genome sequences of Staph epi in chlorhexidine trial.</title>
        <authorList>
            <person name="Greninger A.L."/>
            <person name="Addetia A."/>
            <person name="Qin X."/>
            <person name="Zerr D."/>
        </authorList>
    </citation>
    <scope>NUCLEOTIDE SEQUENCE [LARGE SCALE GENOMIC DNA]</scope>
    <source>
        <strain evidence="6 7">SCH-17</strain>
    </source>
</reference>
<evidence type="ECO:0000256" key="4">
    <source>
        <dbReference type="RuleBase" id="RU362032"/>
    </source>
</evidence>
<dbReference type="NCBIfam" id="NF002571">
    <property type="entry name" value="PRK02220.1"/>
    <property type="match status" value="1"/>
</dbReference>
<dbReference type="AlphaFoldDB" id="A0AAD3X6R4"/>
<proteinExistence type="inferred from homology"/>
<dbReference type="InterPro" id="IPR004370">
    <property type="entry name" value="4-OT-like_dom"/>
</dbReference>
<name>A0AAD3X6R4_STAEP</name>
<dbReference type="NCBIfam" id="TIGR00013">
    <property type="entry name" value="taut"/>
    <property type="match status" value="1"/>
</dbReference>
<evidence type="ECO:0000256" key="3">
    <source>
        <dbReference type="PIRSR" id="PIRSR618191-1"/>
    </source>
</evidence>
<keyword evidence="2 4" id="KW-0413">Isomerase</keyword>
<dbReference type="Gene3D" id="3.30.429.10">
    <property type="entry name" value="Macrophage Migration Inhibitory Factor"/>
    <property type="match status" value="1"/>
</dbReference>
<dbReference type="InterPro" id="IPR014347">
    <property type="entry name" value="Tautomerase/MIF_sf"/>
</dbReference>
<dbReference type="Pfam" id="PF01361">
    <property type="entry name" value="Tautomerase"/>
    <property type="match status" value="1"/>
</dbReference>
<dbReference type="GO" id="GO:0016853">
    <property type="term" value="F:isomerase activity"/>
    <property type="evidence" value="ECO:0007669"/>
    <property type="project" value="UniProtKB-UniRule"/>
</dbReference>
<dbReference type="EMBL" id="PEJG01000001">
    <property type="protein sequence ID" value="PIH11286.1"/>
    <property type="molecule type" value="Genomic_DNA"/>
</dbReference>
<dbReference type="CDD" id="cd00491">
    <property type="entry name" value="4Oxalocrotonate_Tautomerase"/>
    <property type="match status" value="1"/>
</dbReference>
<dbReference type="PANTHER" id="PTHR35530">
    <property type="entry name" value="TAUTOMERASE-RELATED"/>
    <property type="match status" value="1"/>
</dbReference>
<organism evidence="6 7">
    <name type="scientific">Staphylococcus epidermidis</name>
    <dbReference type="NCBI Taxonomy" id="1282"/>
    <lineage>
        <taxon>Bacteria</taxon>
        <taxon>Bacillati</taxon>
        <taxon>Bacillota</taxon>
        <taxon>Bacilli</taxon>
        <taxon>Bacillales</taxon>
        <taxon>Staphylococcaceae</taxon>
        <taxon>Staphylococcus</taxon>
    </lineage>
</organism>
<evidence type="ECO:0000256" key="1">
    <source>
        <dbReference type="ARBA" id="ARBA00006723"/>
    </source>
</evidence>
<dbReference type="Proteomes" id="UP000228502">
    <property type="component" value="Unassembled WGS sequence"/>
</dbReference>
<evidence type="ECO:0000259" key="5">
    <source>
        <dbReference type="Pfam" id="PF01361"/>
    </source>
</evidence>
<comment type="caution">
    <text evidence="6">The sequence shown here is derived from an EMBL/GenBank/DDBJ whole genome shotgun (WGS) entry which is preliminary data.</text>
</comment>
<dbReference type="EC" id="5.3.2.-" evidence="4"/>
<gene>
    <name evidence="6" type="ORF">CTJ08_00160</name>
</gene>
<feature type="domain" description="4-oxalocrotonate tautomerase-like" evidence="5">
    <location>
        <begin position="5"/>
        <end position="63"/>
    </location>
</feature>
<evidence type="ECO:0000313" key="6">
    <source>
        <dbReference type="EMBL" id="PIH11286.1"/>
    </source>
</evidence>
<comment type="similarity">
    <text evidence="1 4">Belongs to the 4-oxalocrotonate tautomerase family.</text>
</comment>
<feature type="active site" description="Proton acceptor; via imino nitrogen" evidence="3">
    <location>
        <position position="5"/>
    </location>
</feature>
<dbReference type="PANTHER" id="PTHR35530:SF1">
    <property type="entry name" value="2-HYDROXYMUCONATE TAUTOMERASE"/>
    <property type="match status" value="1"/>
</dbReference>
<sequence length="64" mass="7185">MLIMPIINVKLLEGRSDEQLKDLVTEVTHAVEKTTGANKEAIHVVIEEMRKDHYAVGGVRKSDQ</sequence>
<dbReference type="InterPro" id="IPR018191">
    <property type="entry name" value="4-OT"/>
</dbReference>
<protein>
    <recommendedName>
        <fullName evidence="4">Tautomerase</fullName>
        <ecNumber evidence="4">5.3.2.-</ecNumber>
    </recommendedName>
</protein>
<accession>A0AAD3X6R4</accession>
<evidence type="ECO:0000256" key="2">
    <source>
        <dbReference type="ARBA" id="ARBA00023235"/>
    </source>
</evidence>
<evidence type="ECO:0000313" key="7">
    <source>
        <dbReference type="Proteomes" id="UP000228502"/>
    </source>
</evidence>